<gene>
    <name evidence="1" type="ORF">MVEN_00252300</name>
</gene>
<dbReference type="InterPro" id="IPR029052">
    <property type="entry name" value="Metallo-depent_PP-like"/>
</dbReference>
<dbReference type="Gene3D" id="3.60.21.10">
    <property type="match status" value="1"/>
</dbReference>
<sequence>MLPPRAGHLSESLPLWRVNLDNLTMPIVCTNVDSQDKSIDGQAVPHLPPQYKLAVIVIITDTISTISNSDDTTTFADPIKTIQYWADYVYAHEHVERVTATTYNITRFEKKAYLFQNYTIWQGRIDANLVKGLFALCASTFSLMSTPS</sequence>
<organism evidence="1 2">
    <name type="scientific">Mycena venus</name>
    <dbReference type="NCBI Taxonomy" id="2733690"/>
    <lineage>
        <taxon>Eukaryota</taxon>
        <taxon>Fungi</taxon>
        <taxon>Dikarya</taxon>
        <taxon>Basidiomycota</taxon>
        <taxon>Agaricomycotina</taxon>
        <taxon>Agaricomycetes</taxon>
        <taxon>Agaricomycetidae</taxon>
        <taxon>Agaricales</taxon>
        <taxon>Marasmiineae</taxon>
        <taxon>Mycenaceae</taxon>
        <taxon>Mycena</taxon>
    </lineage>
</organism>
<protein>
    <submittedName>
        <fullName evidence="1">Uncharacterized protein</fullName>
    </submittedName>
</protein>
<dbReference type="OrthoDB" id="7722975at2759"/>
<dbReference type="EMBL" id="JACAZI010000002">
    <property type="protein sequence ID" value="KAF7369246.1"/>
    <property type="molecule type" value="Genomic_DNA"/>
</dbReference>
<evidence type="ECO:0000313" key="2">
    <source>
        <dbReference type="Proteomes" id="UP000620124"/>
    </source>
</evidence>
<reference evidence="1" key="1">
    <citation type="submission" date="2020-05" db="EMBL/GenBank/DDBJ databases">
        <title>Mycena genomes resolve the evolution of fungal bioluminescence.</title>
        <authorList>
            <person name="Tsai I.J."/>
        </authorList>
    </citation>
    <scope>NUCLEOTIDE SEQUENCE</scope>
    <source>
        <strain evidence="1">CCC161011</strain>
    </source>
</reference>
<name>A0A8H6Z3M0_9AGAR</name>
<comment type="caution">
    <text evidence="1">The sequence shown here is derived from an EMBL/GenBank/DDBJ whole genome shotgun (WGS) entry which is preliminary data.</text>
</comment>
<evidence type="ECO:0000313" key="1">
    <source>
        <dbReference type="EMBL" id="KAF7369246.1"/>
    </source>
</evidence>
<keyword evidence="2" id="KW-1185">Reference proteome</keyword>
<dbReference type="Proteomes" id="UP000620124">
    <property type="component" value="Unassembled WGS sequence"/>
</dbReference>
<accession>A0A8H6Z3M0</accession>
<proteinExistence type="predicted"/>
<dbReference type="AlphaFoldDB" id="A0A8H6Z3M0"/>